<dbReference type="InterPro" id="IPR017455">
    <property type="entry name" value="Znf_FYVE-rel"/>
</dbReference>
<feature type="region of interest" description="Disordered" evidence="5">
    <location>
        <begin position="94"/>
        <end position="121"/>
    </location>
</feature>
<dbReference type="SMART" id="SM00064">
    <property type="entry name" value="FYVE"/>
    <property type="match status" value="1"/>
</dbReference>
<feature type="non-terminal residue" evidence="7">
    <location>
        <position position="121"/>
    </location>
</feature>
<evidence type="ECO:0000256" key="2">
    <source>
        <dbReference type="ARBA" id="ARBA00022771"/>
    </source>
</evidence>
<dbReference type="InterPro" id="IPR013083">
    <property type="entry name" value="Znf_RING/FYVE/PHD"/>
</dbReference>
<comment type="caution">
    <text evidence="7">The sequence shown here is derived from an EMBL/GenBank/DDBJ whole genome shotgun (WGS) entry which is preliminary data.</text>
</comment>
<evidence type="ECO:0000256" key="3">
    <source>
        <dbReference type="ARBA" id="ARBA00022833"/>
    </source>
</evidence>
<evidence type="ECO:0000256" key="1">
    <source>
        <dbReference type="ARBA" id="ARBA00022723"/>
    </source>
</evidence>
<dbReference type="InterPro" id="IPR000306">
    <property type="entry name" value="Znf_FYVE"/>
</dbReference>
<evidence type="ECO:0000313" key="7">
    <source>
        <dbReference type="EMBL" id="CAI8054513.1"/>
    </source>
</evidence>
<dbReference type="GO" id="GO:0007032">
    <property type="term" value="P:endosome organization"/>
    <property type="evidence" value="ECO:0007669"/>
    <property type="project" value="TreeGrafter"/>
</dbReference>
<evidence type="ECO:0000256" key="5">
    <source>
        <dbReference type="SAM" id="MobiDB-lite"/>
    </source>
</evidence>
<dbReference type="GO" id="GO:0008270">
    <property type="term" value="F:zinc ion binding"/>
    <property type="evidence" value="ECO:0007669"/>
    <property type="project" value="UniProtKB-KW"/>
</dbReference>
<accession>A0AA35TV79</accession>
<dbReference type="InterPro" id="IPR011011">
    <property type="entry name" value="Znf_FYVE_PHD"/>
</dbReference>
<evidence type="ECO:0000313" key="8">
    <source>
        <dbReference type="Proteomes" id="UP001174909"/>
    </source>
</evidence>
<keyword evidence="3" id="KW-0862">Zinc</keyword>
<proteinExistence type="predicted"/>
<dbReference type="GO" id="GO:0035091">
    <property type="term" value="F:phosphatidylinositol binding"/>
    <property type="evidence" value="ECO:0007669"/>
    <property type="project" value="TreeGrafter"/>
</dbReference>
<dbReference type="EMBL" id="CASHTH010004188">
    <property type="protein sequence ID" value="CAI8054513.1"/>
    <property type="molecule type" value="Genomic_DNA"/>
</dbReference>
<organism evidence="7 8">
    <name type="scientific">Geodia barretti</name>
    <name type="common">Barrett's horny sponge</name>
    <dbReference type="NCBI Taxonomy" id="519541"/>
    <lineage>
        <taxon>Eukaryota</taxon>
        <taxon>Metazoa</taxon>
        <taxon>Porifera</taxon>
        <taxon>Demospongiae</taxon>
        <taxon>Heteroscleromorpha</taxon>
        <taxon>Tetractinellida</taxon>
        <taxon>Astrophorina</taxon>
        <taxon>Geodiidae</taxon>
        <taxon>Geodia</taxon>
    </lineage>
</organism>
<feature type="domain" description="FYVE-type" evidence="6">
    <location>
        <begin position="30"/>
        <end position="90"/>
    </location>
</feature>
<dbReference type="Gene3D" id="3.30.40.10">
    <property type="entry name" value="Zinc/RING finger domain, C3HC4 (zinc finger)"/>
    <property type="match status" value="1"/>
</dbReference>
<sequence length="121" mass="13425">MAHINKCIVDLLAKTNKMPATEHAAVWVPDGDASTCMHCLKTKFTPINRRHHCRKCGAVVCGACSNRKFLLSYQAERPLRVCISCYDALTAQQAEADRSSPPPSTFVTPSQRSQYEVCSRP</sequence>
<reference evidence="7" key="1">
    <citation type="submission" date="2023-03" db="EMBL/GenBank/DDBJ databases">
        <authorList>
            <person name="Steffen K."/>
            <person name="Cardenas P."/>
        </authorList>
    </citation>
    <scope>NUCLEOTIDE SEQUENCE</scope>
</reference>
<dbReference type="PROSITE" id="PS50178">
    <property type="entry name" value="ZF_FYVE"/>
    <property type="match status" value="1"/>
</dbReference>
<protein>
    <submittedName>
        <fullName evidence="7">Pleckstrin homology domain-containing family F member 2</fullName>
    </submittedName>
</protein>
<dbReference type="AlphaFoldDB" id="A0AA35TV79"/>
<dbReference type="InterPro" id="IPR051765">
    <property type="entry name" value="PH_domain-containing_F"/>
</dbReference>
<gene>
    <name evidence="7" type="ORF">GBAR_LOCUS29744</name>
</gene>
<keyword evidence="1" id="KW-0479">Metal-binding</keyword>
<feature type="compositionally biased region" description="Polar residues" evidence="5">
    <location>
        <begin position="111"/>
        <end position="121"/>
    </location>
</feature>
<dbReference type="PANTHER" id="PTHR46280">
    <property type="entry name" value="PLECKSTRIN HOMOLOGY DOMAIN-CONTAINING FAMILY F MEMBER 2-RELATED"/>
    <property type="match status" value="1"/>
</dbReference>
<keyword evidence="8" id="KW-1185">Reference proteome</keyword>
<dbReference type="GO" id="GO:0005769">
    <property type="term" value="C:early endosome"/>
    <property type="evidence" value="ECO:0007669"/>
    <property type="project" value="TreeGrafter"/>
</dbReference>
<evidence type="ECO:0000259" key="6">
    <source>
        <dbReference type="PROSITE" id="PS50178"/>
    </source>
</evidence>
<evidence type="ECO:0000256" key="4">
    <source>
        <dbReference type="PROSITE-ProRule" id="PRU00091"/>
    </source>
</evidence>
<dbReference type="GO" id="GO:0008333">
    <property type="term" value="P:endosome to lysosome transport"/>
    <property type="evidence" value="ECO:0007669"/>
    <property type="project" value="TreeGrafter"/>
</dbReference>
<keyword evidence="2 4" id="KW-0863">Zinc-finger</keyword>
<dbReference type="PANTHER" id="PTHR46280:SF3">
    <property type="entry name" value="PLECKSTRIN HOMOLOGY DOMAIN-CONTAINING FAMILY F MEMBER 1 HOMOLOG"/>
    <property type="match status" value="1"/>
</dbReference>
<dbReference type="Pfam" id="PF01363">
    <property type="entry name" value="FYVE"/>
    <property type="match status" value="1"/>
</dbReference>
<dbReference type="SUPFAM" id="SSF57903">
    <property type="entry name" value="FYVE/PHD zinc finger"/>
    <property type="match status" value="1"/>
</dbReference>
<dbReference type="Proteomes" id="UP001174909">
    <property type="component" value="Unassembled WGS sequence"/>
</dbReference>
<name>A0AA35TV79_GEOBA</name>